<evidence type="ECO:0000256" key="9">
    <source>
        <dbReference type="SAM" id="Phobius"/>
    </source>
</evidence>
<dbReference type="GO" id="GO:0050906">
    <property type="term" value="P:detection of stimulus involved in sensory perception"/>
    <property type="evidence" value="ECO:0007669"/>
    <property type="project" value="UniProtKB-ARBA"/>
</dbReference>
<dbReference type="GO" id="GO:0005886">
    <property type="term" value="C:plasma membrane"/>
    <property type="evidence" value="ECO:0007669"/>
    <property type="project" value="UniProtKB-SubCell"/>
</dbReference>
<protein>
    <recommendedName>
        <fullName evidence="10">Ionotropic glutamate receptor C-terminal domain-containing protein</fullName>
    </recommendedName>
</protein>
<dbReference type="Proteomes" id="UP001162162">
    <property type="component" value="Unassembled WGS sequence"/>
</dbReference>
<feature type="domain" description="Ionotropic glutamate receptor C-terminal" evidence="10">
    <location>
        <begin position="214"/>
        <end position="453"/>
    </location>
</feature>
<dbReference type="Gene3D" id="1.10.287.70">
    <property type="match status" value="1"/>
</dbReference>
<keyword evidence="8" id="KW-0325">Glycoprotein</keyword>
<evidence type="ECO:0000256" key="2">
    <source>
        <dbReference type="ARBA" id="ARBA00008685"/>
    </source>
</evidence>
<dbReference type="AlphaFoldDB" id="A0AAV8XXS3"/>
<keyword evidence="3" id="KW-1003">Cell membrane</keyword>
<dbReference type="GO" id="GO:0015276">
    <property type="term" value="F:ligand-gated monoatomic ion channel activity"/>
    <property type="evidence" value="ECO:0007669"/>
    <property type="project" value="InterPro"/>
</dbReference>
<evidence type="ECO:0000313" key="12">
    <source>
        <dbReference type="Proteomes" id="UP001162162"/>
    </source>
</evidence>
<feature type="transmembrane region" description="Helical" evidence="9">
    <location>
        <begin position="217"/>
        <end position="236"/>
    </location>
</feature>
<organism evidence="11 12">
    <name type="scientific">Aromia moschata</name>
    <dbReference type="NCBI Taxonomy" id="1265417"/>
    <lineage>
        <taxon>Eukaryota</taxon>
        <taxon>Metazoa</taxon>
        <taxon>Ecdysozoa</taxon>
        <taxon>Arthropoda</taxon>
        <taxon>Hexapoda</taxon>
        <taxon>Insecta</taxon>
        <taxon>Pterygota</taxon>
        <taxon>Neoptera</taxon>
        <taxon>Endopterygota</taxon>
        <taxon>Coleoptera</taxon>
        <taxon>Polyphaga</taxon>
        <taxon>Cucujiformia</taxon>
        <taxon>Chrysomeloidea</taxon>
        <taxon>Cerambycidae</taxon>
        <taxon>Cerambycinae</taxon>
        <taxon>Callichromatini</taxon>
        <taxon>Aromia</taxon>
    </lineage>
</organism>
<keyword evidence="5 9" id="KW-1133">Transmembrane helix</keyword>
<evidence type="ECO:0000256" key="1">
    <source>
        <dbReference type="ARBA" id="ARBA00004651"/>
    </source>
</evidence>
<evidence type="ECO:0000256" key="6">
    <source>
        <dbReference type="ARBA" id="ARBA00023136"/>
    </source>
</evidence>
<feature type="transmembrane region" description="Helical" evidence="9">
    <location>
        <begin position="248"/>
        <end position="269"/>
    </location>
</feature>
<evidence type="ECO:0000256" key="3">
    <source>
        <dbReference type="ARBA" id="ARBA00022475"/>
    </source>
</evidence>
<accession>A0AAV8XXS3</accession>
<evidence type="ECO:0000313" key="11">
    <source>
        <dbReference type="EMBL" id="KAJ8943883.1"/>
    </source>
</evidence>
<dbReference type="InterPro" id="IPR001320">
    <property type="entry name" value="Iontro_rcpt_C"/>
</dbReference>
<keyword evidence="4 9" id="KW-0812">Transmembrane</keyword>
<feature type="transmembrane region" description="Helical" evidence="9">
    <location>
        <begin position="444"/>
        <end position="468"/>
    </location>
</feature>
<comment type="similarity">
    <text evidence="2">Belongs to the glutamate-gated ion channel (TC 1.A.10.1) family.</text>
</comment>
<evidence type="ECO:0000259" key="10">
    <source>
        <dbReference type="Pfam" id="PF00060"/>
    </source>
</evidence>
<evidence type="ECO:0000256" key="5">
    <source>
        <dbReference type="ARBA" id="ARBA00022989"/>
    </source>
</evidence>
<dbReference type="PANTHER" id="PTHR42643:SF32">
    <property type="entry name" value="IONOTROPIC RECEPTOR 31A, ISOFORM C-RELATED"/>
    <property type="match status" value="1"/>
</dbReference>
<keyword evidence="12" id="KW-1185">Reference proteome</keyword>
<keyword evidence="7" id="KW-0675">Receptor</keyword>
<evidence type="ECO:0000256" key="7">
    <source>
        <dbReference type="ARBA" id="ARBA00023170"/>
    </source>
</evidence>
<gene>
    <name evidence="11" type="ORF">NQ318_019366</name>
</gene>
<evidence type="ECO:0000256" key="4">
    <source>
        <dbReference type="ARBA" id="ARBA00022692"/>
    </source>
</evidence>
<evidence type="ECO:0000256" key="8">
    <source>
        <dbReference type="ARBA" id="ARBA00023180"/>
    </source>
</evidence>
<name>A0AAV8XXS3_9CUCU</name>
<dbReference type="PANTHER" id="PTHR42643">
    <property type="entry name" value="IONOTROPIC RECEPTOR 20A-RELATED"/>
    <property type="match status" value="1"/>
</dbReference>
<keyword evidence="6 9" id="KW-0472">Membrane</keyword>
<proteinExistence type="inferred from homology"/>
<sequence length="480" mass="55972">MIGGAKMTTNDIKPFFDKVQLRMDTNIKIALPSSKGYDIYEMYDPGLEMDPKINLIGIFENRSFTYFNNDAYYHSRKNMSGVLIRSANRQLLLVNYTFETQEDYTNELRYKETDTFQKYDFQLFMKLKEIHEFHYNTTLRSWWFGNSTIGLEGGISQLLYENTADISSSGGILRPGRMHYYDHYVPSYKFRTCFFFKNPGVVEERTDVLKPFALNTWYVTISSIIIMGVAIKAAYWAEHKYLNSPSRYSLFTAFVLTIAIFAQQGSAIIPRHTGGRIIFLTLLILSILVYNYYTSSLVSSLLSTKPPAIHTIKQLYESDLKVGIEYQPYTLTYIYQEKNNYYIQKLNSNKIYDPEPNFFLLKRVSPKTFEQDYICDLVQIDFLTPGFVSFMAPKKSQYKELFQISLLKMMQNGIFNREENIWVEKQPKCLSDLRVVSVDGNALFVVYMILVIGIVLATIILLIEIVWYKADIKKTFEYTN</sequence>
<reference evidence="11" key="1">
    <citation type="journal article" date="2023" name="Insect Mol. Biol.">
        <title>Genome sequencing provides insights into the evolution of gene families encoding plant cell wall-degrading enzymes in longhorned beetles.</title>
        <authorList>
            <person name="Shin N.R."/>
            <person name="Okamura Y."/>
            <person name="Kirsch R."/>
            <person name="Pauchet Y."/>
        </authorList>
    </citation>
    <scope>NUCLEOTIDE SEQUENCE</scope>
    <source>
        <strain evidence="11">AMC_N1</strain>
    </source>
</reference>
<comment type="caution">
    <text evidence="11">The sequence shown here is derived from an EMBL/GenBank/DDBJ whole genome shotgun (WGS) entry which is preliminary data.</text>
</comment>
<dbReference type="InterPro" id="IPR052192">
    <property type="entry name" value="Insect_Ionotropic_Sensory_Rcpt"/>
</dbReference>
<dbReference type="SUPFAM" id="SSF53850">
    <property type="entry name" value="Periplasmic binding protein-like II"/>
    <property type="match status" value="1"/>
</dbReference>
<dbReference type="EMBL" id="JAPWTK010000274">
    <property type="protein sequence ID" value="KAJ8943883.1"/>
    <property type="molecule type" value="Genomic_DNA"/>
</dbReference>
<comment type="subcellular location">
    <subcellularLocation>
        <location evidence="1">Cell membrane</location>
        <topology evidence="1">Multi-pass membrane protein</topology>
    </subcellularLocation>
</comment>
<feature type="transmembrane region" description="Helical" evidence="9">
    <location>
        <begin position="276"/>
        <end position="293"/>
    </location>
</feature>
<dbReference type="Pfam" id="PF00060">
    <property type="entry name" value="Lig_chan"/>
    <property type="match status" value="1"/>
</dbReference>